<dbReference type="AlphaFoldDB" id="A0A2S2E6A6"/>
<keyword evidence="3" id="KW-1185">Reference proteome</keyword>
<reference evidence="2 3" key="1">
    <citation type="submission" date="2018-05" db="EMBL/GenBank/DDBJ databases">
        <title>Salinimonas sp. HMF8227 Genome sequencing and assembly.</title>
        <authorList>
            <person name="Kang H."/>
            <person name="Kang J."/>
            <person name="Cha I."/>
            <person name="Kim H."/>
            <person name="Joh K."/>
        </authorList>
    </citation>
    <scope>NUCLEOTIDE SEQUENCE [LARGE SCALE GENOMIC DNA]</scope>
    <source>
        <strain evidence="2 3">HMF8227</strain>
    </source>
</reference>
<dbReference type="NCBIfam" id="TIGR04219">
    <property type="entry name" value="OMP_w_GlyGly"/>
    <property type="match status" value="1"/>
</dbReference>
<feature type="signal peptide" evidence="1">
    <location>
        <begin position="1"/>
        <end position="21"/>
    </location>
</feature>
<dbReference type="KEGG" id="salh:HMF8227_02032"/>
<proteinExistence type="predicted"/>
<dbReference type="Proteomes" id="UP000245728">
    <property type="component" value="Chromosome"/>
</dbReference>
<accession>A0A2S2E6A6</accession>
<evidence type="ECO:0000313" key="3">
    <source>
        <dbReference type="Proteomes" id="UP000245728"/>
    </source>
</evidence>
<dbReference type="EMBL" id="CP029347">
    <property type="protein sequence ID" value="AWL12497.1"/>
    <property type="molecule type" value="Genomic_DNA"/>
</dbReference>
<name>A0A2S2E6A6_9ALTE</name>
<evidence type="ECO:0008006" key="4">
    <source>
        <dbReference type="Google" id="ProtNLM"/>
    </source>
</evidence>
<dbReference type="InterPro" id="IPR026387">
    <property type="entry name" value="OMP_w_GlyGly"/>
</dbReference>
<evidence type="ECO:0000256" key="1">
    <source>
        <dbReference type="SAM" id="SignalP"/>
    </source>
</evidence>
<feature type="chain" id="PRO_5015516384" description="Outer membrane protein" evidence="1">
    <location>
        <begin position="22"/>
        <end position="251"/>
    </location>
</feature>
<gene>
    <name evidence="2" type="ORF">HMF8227_02032</name>
</gene>
<organism evidence="2 3">
    <name type="scientific">Saliniradius amylolyticus</name>
    <dbReference type="NCBI Taxonomy" id="2183582"/>
    <lineage>
        <taxon>Bacteria</taxon>
        <taxon>Pseudomonadati</taxon>
        <taxon>Pseudomonadota</taxon>
        <taxon>Gammaproteobacteria</taxon>
        <taxon>Alteromonadales</taxon>
        <taxon>Alteromonadaceae</taxon>
        <taxon>Saliniradius</taxon>
    </lineage>
</organism>
<protein>
    <recommendedName>
        <fullName evidence="4">Outer membrane protein</fullName>
    </recommendedName>
</protein>
<keyword evidence="1" id="KW-0732">Signal</keyword>
<dbReference type="OrthoDB" id="6708408at2"/>
<dbReference type="RefSeq" id="WP_109340068.1">
    <property type="nucleotide sequence ID" value="NZ_CP029347.1"/>
</dbReference>
<sequence length="251" mass="27478">MKRTLIYSALLAGLSIGSAQADTLFGVYAGAQGWNMETEGGFANDTDLTQFNFEDQSQSSFYVALEHPIPLVPNAKVRRTTMDTDGVVTLDSDFTFADTGFAAGTAVDSVLEMTATDYILYYEFFDNDILTFDFGLNGKHLDGNFVVVDETGTLEGRRSFSEVIPMLYSRVAAGMPLTGWGVEAEGSFLSIDDNTIIDAQAMVTYSLMDNIAVDLTFMAGYRTVTVELDDVDDLYTDLDFKGPYAGVEVHF</sequence>
<evidence type="ECO:0000313" key="2">
    <source>
        <dbReference type="EMBL" id="AWL12497.1"/>
    </source>
</evidence>